<evidence type="ECO:0000259" key="4">
    <source>
        <dbReference type="Pfam" id="PF12047"/>
    </source>
</evidence>
<dbReference type="InParanoid" id="A0A1V8TSS7"/>
<name>A0A1V8TSS7_9PEZI</name>
<dbReference type="STRING" id="1507870.A0A1V8TSS7"/>
<evidence type="ECO:0000313" key="6">
    <source>
        <dbReference type="Proteomes" id="UP000192596"/>
    </source>
</evidence>
<proteinExistence type="predicted"/>
<dbReference type="AlphaFoldDB" id="A0A1V8TSS7"/>
<dbReference type="GO" id="GO:0005634">
    <property type="term" value="C:nucleus"/>
    <property type="evidence" value="ECO:0007669"/>
    <property type="project" value="UniProtKB-SubCell"/>
</dbReference>
<evidence type="ECO:0000313" key="5">
    <source>
        <dbReference type="EMBL" id="OQO14377.1"/>
    </source>
</evidence>
<dbReference type="EMBL" id="NAJO01000002">
    <property type="protein sequence ID" value="OQO14377.1"/>
    <property type="molecule type" value="Genomic_DNA"/>
</dbReference>
<feature type="compositionally biased region" description="Polar residues" evidence="3">
    <location>
        <begin position="366"/>
        <end position="381"/>
    </location>
</feature>
<feature type="domain" description="RFTS" evidence="4">
    <location>
        <begin position="29"/>
        <end position="143"/>
    </location>
</feature>
<dbReference type="Pfam" id="PF12047">
    <property type="entry name" value="DNMT1-RFD"/>
    <property type="match status" value="1"/>
</dbReference>
<evidence type="ECO:0000256" key="2">
    <source>
        <dbReference type="ARBA" id="ARBA00023242"/>
    </source>
</evidence>
<keyword evidence="2" id="KW-0539">Nucleus</keyword>
<feature type="region of interest" description="Disordered" evidence="3">
    <location>
        <begin position="233"/>
        <end position="411"/>
    </location>
</feature>
<reference evidence="6" key="1">
    <citation type="submission" date="2017-03" db="EMBL/GenBank/DDBJ databases">
        <title>Genomes of endolithic fungi from Antarctica.</title>
        <authorList>
            <person name="Coleine C."/>
            <person name="Masonjones S."/>
            <person name="Stajich J.E."/>
        </authorList>
    </citation>
    <scope>NUCLEOTIDE SEQUENCE [LARGE SCALE GENOMIC DNA]</scope>
    <source>
        <strain evidence="6">CCFEE 5527</strain>
    </source>
</reference>
<sequence length="515" mass="56942">MTTKPLPESSILKTRLESLENSDDWPEFELKDVRVYHSSDPSTPANLLEASAHNSLSLTGYLEPVAKNQTKLLLKSTSKRAPLIEIAEVRMYAYGQAKEGRVLFWAAGQAGWFTLSPSRAYKAMWEEITEAVTLFYWIADAYRERRPASGRKNAASLPGYTAAELFQAYADGQKGVGVEKARQRVYKHKDFLLASMIAGKEGINWKRIPLYVHLKEMFLEEHDVVKARLTGVGLSKRQSQSVRQASMSSSGSSGLKRKRGQVEPETSEMSSGKAVGRSRKPDRTSQMTDAKPLRPSPARRRRAGSSESEPRTPEDDGERSARRAMKGRSVLRPKPTKAAKGTTKGVKAPLINDEDEEDELAISPAPTKQRTTQQSRPQPNAQDEDEGIDIPSSPSDAASGAPDPTSLDHIPDPLQHDTWNCALAGCTHKVYCASLPDSQRLIREHYALHAYDDDDRVQLVKQLQQPFLPSAHLMERVKMQARADGFPGSKTGVGEGGVDGGYSRFPVGGRVVRKY</sequence>
<keyword evidence="6" id="KW-1185">Reference proteome</keyword>
<dbReference type="Proteomes" id="UP000192596">
    <property type="component" value="Unassembled WGS sequence"/>
</dbReference>
<feature type="compositionally biased region" description="Low complexity" evidence="3">
    <location>
        <begin position="338"/>
        <end position="349"/>
    </location>
</feature>
<dbReference type="InterPro" id="IPR022702">
    <property type="entry name" value="Cytosine_MeTrfase1_RFD"/>
</dbReference>
<accession>A0A1V8TSS7</accession>
<comment type="subcellular location">
    <subcellularLocation>
        <location evidence="1">Nucleus</location>
    </subcellularLocation>
</comment>
<feature type="compositionally biased region" description="Low complexity" evidence="3">
    <location>
        <begin position="389"/>
        <end position="404"/>
    </location>
</feature>
<protein>
    <recommendedName>
        <fullName evidence="4">RFTS domain-containing protein</fullName>
    </recommendedName>
</protein>
<feature type="compositionally biased region" description="Low complexity" evidence="3">
    <location>
        <begin position="237"/>
        <end position="254"/>
    </location>
</feature>
<evidence type="ECO:0000256" key="3">
    <source>
        <dbReference type="SAM" id="MobiDB-lite"/>
    </source>
</evidence>
<evidence type="ECO:0000256" key="1">
    <source>
        <dbReference type="ARBA" id="ARBA00004123"/>
    </source>
</evidence>
<comment type="caution">
    <text evidence="5">The sequence shown here is derived from an EMBL/GenBank/DDBJ whole genome shotgun (WGS) entry which is preliminary data.</text>
</comment>
<feature type="compositionally biased region" description="Basic and acidic residues" evidence="3">
    <location>
        <begin position="308"/>
        <end position="321"/>
    </location>
</feature>
<organism evidence="5 6">
    <name type="scientific">Cryoendolithus antarcticus</name>
    <dbReference type="NCBI Taxonomy" id="1507870"/>
    <lineage>
        <taxon>Eukaryota</taxon>
        <taxon>Fungi</taxon>
        <taxon>Dikarya</taxon>
        <taxon>Ascomycota</taxon>
        <taxon>Pezizomycotina</taxon>
        <taxon>Dothideomycetes</taxon>
        <taxon>Dothideomycetidae</taxon>
        <taxon>Cladosporiales</taxon>
        <taxon>Cladosporiaceae</taxon>
        <taxon>Cryoendolithus</taxon>
    </lineage>
</organism>
<gene>
    <name evidence="5" type="ORF">B0A48_01253</name>
</gene>
<feature type="compositionally biased region" description="Basic residues" evidence="3">
    <location>
        <begin position="322"/>
        <end position="337"/>
    </location>
</feature>
<dbReference type="OrthoDB" id="5382953at2759"/>